<sequence>MAGPLDYLRWRGDLSFKEKPFNSVDASLLSSIAYLPADSSATNHTLGEVAEKLRNLSSFQHQMYAETATEVMLLPESPRIGNIKILDWTDRLEKEPHPLQFTAATFLIDTKTIAVVFRGTDGTMIGLNEDMGMNYLPEIYGQEVAAKYLTEIAHKFSDQQIYLLGHSKGGNFAQFALSAVEPEIQKRVIKAISFDGPGFFHKVYMSPGFISSMSKMKTYIPQNSIFGAMLDHPEQTLVVKSTVPMRNQHDPRRWSVGRDSFTLADGLSSSSRVIRHALINFNNSIPDQERNDAFSDLFEAFENYDIDELNQLTSNKIVGTYRFGRAFLSLEPQERKLLTQVLSNIWNSYKKNMTLPLMASNYDLYPKSNDSNKAPVFYEFYDHDRPNLKLPESIRRKLR</sequence>
<comment type="caution">
    <text evidence="1">The sequence shown here is derived from an EMBL/GenBank/DDBJ whole genome shotgun (WGS) entry which is preliminary data.</text>
</comment>
<accession>A0A0F4LMA5</accession>
<gene>
    <name evidence="1" type="ORF">JF74_00140</name>
</gene>
<organism evidence="1 2">
    <name type="scientific">Lactobacillus melliventris</name>
    <dbReference type="NCBI Taxonomy" id="1218507"/>
    <lineage>
        <taxon>Bacteria</taxon>
        <taxon>Bacillati</taxon>
        <taxon>Bacillota</taxon>
        <taxon>Bacilli</taxon>
        <taxon>Lactobacillales</taxon>
        <taxon>Lactobacillaceae</taxon>
        <taxon>Lactobacillus</taxon>
    </lineage>
</organism>
<dbReference type="InterPro" id="IPR024499">
    <property type="entry name" value="Mbeg1-like"/>
</dbReference>
<reference evidence="1 2" key="1">
    <citation type="submission" date="2015-01" db="EMBL/GenBank/DDBJ databases">
        <title>Comparative genomics of the lactic acid bacteria isolated from the honey bee gut.</title>
        <authorList>
            <person name="Ellegaard K.M."/>
            <person name="Tamarit D."/>
            <person name="Javelind E."/>
            <person name="Olofsson T."/>
            <person name="Andersson S.G."/>
            <person name="Vasquez A."/>
        </authorList>
    </citation>
    <scope>NUCLEOTIDE SEQUENCE [LARGE SCALE GENOMIC DNA]</scope>
    <source>
        <strain evidence="1 2">Hma8</strain>
    </source>
</reference>
<proteinExistence type="predicted"/>
<dbReference type="SUPFAM" id="SSF53474">
    <property type="entry name" value="alpha/beta-Hydrolases"/>
    <property type="match status" value="1"/>
</dbReference>
<dbReference type="Proteomes" id="UP000033531">
    <property type="component" value="Unassembled WGS sequence"/>
</dbReference>
<dbReference type="AlphaFoldDB" id="A0A0F4LMA5"/>
<dbReference type="OrthoDB" id="9769481at2"/>
<dbReference type="PATRIC" id="fig|1218507.3.peg.163"/>
<protein>
    <submittedName>
        <fullName evidence="1">Uncharacterized protein</fullName>
    </submittedName>
</protein>
<dbReference type="EMBL" id="JXLI01000001">
    <property type="protein sequence ID" value="KJY58701.1"/>
    <property type="molecule type" value="Genomic_DNA"/>
</dbReference>
<dbReference type="InterPro" id="IPR029058">
    <property type="entry name" value="AB_hydrolase_fold"/>
</dbReference>
<dbReference type="HOGENOM" id="CLU_043142_0_0_9"/>
<evidence type="ECO:0000313" key="2">
    <source>
        <dbReference type="Proteomes" id="UP000033531"/>
    </source>
</evidence>
<dbReference type="RefSeq" id="WP_046323984.1">
    <property type="nucleotide sequence ID" value="NZ_JBHTMT010000002.1"/>
</dbReference>
<dbReference type="Pfam" id="PF11187">
    <property type="entry name" value="Mbeg1-like"/>
    <property type="match status" value="1"/>
</dbReference>
<dbReference type="STRING" id="1218507.JF74_00140"/>
<evidence type="ECO:0000313" key="1">
    <source>
        <dbReference type="EMBL" id="KJY58701.1"/>
    </source>
</evidence>
<name>A0A0F4LMA5_9LACO</name>